<dbReference type="PANTHER" id="PTHR22726:SF1">
    <property type="entry name" value="METALLOENDOPEPTIDASE OMA1, MITOCHONDRIAL"/>
    <property type="match status" value="1"/>
</dbReference>
<evidence type="ECO:0000256" key="1">
    <source>
        <dbReference type="ARBA" id="ARBA00022670"/>
    </source>
</evidence>
<dbReference type="Gene3D" id="3.30.2010.10">
    <property type="entry name" value="Metalloproteases ('zincins'), catalytic domain"/>
    <property type="match status" value="1"/>
</dbReference>
<evidence type="ECO:0000256" key="7">
    <source>
        <dbReference type="SAM" id="SignalP"/>
    </source>
</evidence>
<dbReference type="GO" id="GO:0046872">
    <property type="term" value="F:metal ion binding"/>
    <property type="evidence" value="ECO:0007669"/>
    <property type="project" value="UniProtKB-KW"/>
</dbReference>
<keyword evidence="7" id="KW-0732">Signal</keyword>
<reference evidence="9 10" key="1">
    <citation type="submission" date="2020-07" db="EMBL/GenBank/DDBJ databases">
        <title>Novel species isolated from subtropical streams in China.</title>
        <authorList>
            <person name="Lu H."/>
        </authorList>
    </citation>
    <scope>NUCLEOTIDE SEQUENCE [LARGE SCALE GENOMIC DNA]</scope>
    <source>
        <strain evidence="9 10">FT3S</strain>
    </source>
</reference>
<protein>
    <submittedName>
        <fullName evidence="9">M48 family metalloprotease</fullName>
    </submittedName>
</protein>
<proteinExistence type="inferred from homology"/>
<evidence type="ECO:0000259" key="8">
    <source>
        <dbReference type="Pfam" id="PF01435"/>
    </source>
</evidence>
<comment type="caution">
    <text evidence="9">The sequence shown here is derived from an EMBL/GenBank/DDBJ whole genome shotgun (WGS) entry which is preliminary data.</text>
</comment>
<evidence type="ECO:0000256" key="2">
    <source>
        <dbReference type="ARBA" id="ARBA00022723"/>
    </source>
</evidence>
<sequence>MHAFFPLPARRAALVLALLAGQAGALTLPLTDERVAAQAAAVYADRLAALDAAGQLDPVPAFTARVRRVAAGLIAQAARDYPDTAAWRWEVHGTSDPDQDADCMAGGKILVSQAYVARLALSDAELAMVLAHEIAHAALRHNLRELERALALEPAWAGRPFEALVDAVDHDGDLMARLAPLNVAQEREADHAGLLLAAHAGWPPERLAQYYRKLMRASDRPYFDSDDHPAPASRWRAARALATTLAAPQGQR</sequence>
<dbReference type="Pfam" id="PF01435">
    <property type="entry name" value="Peptidase_M48"/>
    <property type="match status" value="1"/>
</dbReference>
<dbReference type="GO" id="GO:0016020">
    <property type="term" value="C:membrane"/>
    <property type="evidence" value="ECO:0007669"/>
    <property type="project" value="TreeGrafter"/>
</dbReference>
<keyword evidence="3 6" id="KW-0378">Hydrolase</keyword>
<dbReference type="InterPro" id="IPR051156">
    <property type="entry name" value="Mito/Outer_Membr_Metalloprot"/>
</dbReference>
<dbReference type="RefSeq" id="WP_182219624.1">
    <property type="nucleotide sequence ID" value="NZ_JACEZS010000017.1"/>
</dbReference>
<evidence type="ECO:0000313" key="10">
    <source>
        <dbReference type="Proteomes" id="UP000566711"/>
    </source>
</evidence>
<gene>
    <name evidence="9" type="ORF">H3H36_18790</name>
</gene>
<evidence type="ECO:0000256" key="6">
    <source>
        <dbReference type="RuleBase" id="RU003983"/>
    </source>
</evidence>
<keyword evidence="5 6" id="KW-0482">Metalloprotease</keyword>
<keyword evidence="1 6" id="KW-0645">Protease</keyword>
<evidence type="ECO:0000256" key="5">
    <source>
        <dbReference type="ARBA" id="ARBA00023049"/>
    </source>
</evidence>
<feature type="signal peptide" evidence="7">
    <location>
        <begin position="1"/>
        <end position="25"/>
    </location>
</feature>
<dbReference type="AlphaFoldDB" id="A0A7W2EK63"/>
<keyword evidence="10" id="KW-1185">Reference proteome</keyword>
<comment type="cofactor">
    <cofactor evidence="6">
        <name>Zn(2+)</name>
        <dbReference type="ChEBI" id="CHEBI:29105"/>
    </cofactor>
    <text evidence="6">Binds 1 zinc ion per subunit.</text>
</comment>
<name>A0A7W2EK63_9BURK</name>
<dbReference type="GO" id="GO:0051603">
    <property type="term" value="P:proteolysis involved in protein catabolic process"/>
    <property type="evidence" value="ECO:0007669"/>
    <property type="project" value="TreeGrafter"/>
</dbReference>
<comment type="similarity">
    <text evidence="6">Belongs to the peptidase M48 family.</text>
</comment>
<feature type="chain" id="PRO_5031445161" evidence="7">
    <location>
        <begin position="26"/>
        <end position="252"/>
    </location>
</feature>
<organism evidence="9 10">
    <name type="scientific">Rugamonas fusca</name>
    <dbReference type="NCBI Taxonomy" id="2758568"/>
    <lineage>
        <taxon>Bacteria</taxon>
        <taxon>Pseudomonadati</taxon>
        <taxon>Pseudomonadota</taxon>
        <taxon>Betaproteobacteria</taxon>
        <taxon>Burkholderiales</taxon>
        <taxon>Oxalobacteraceae</taxon>
        <taxon>Telluria group</taxon>
        <taxon>Rugamonas</taxon>
    </lineage>
</organism>
<dbReference type="Proteomes" id="UP000566711">
    <property type="component" value="Unassembled WGS sequence"/>
</dbReference>
<keyword evidence="4 6" id="KW-0862">Zinc</keyword>
<accession>A0A7W2EK63</accession>
<dbReference type="PANTHER" id="PTHR22726">
    <property type="entry name" value="METALLOENDOPEPTIDASE OMA1"/>
    <property type="match status" value="1"/>
</dbReference>
<keyword evidence="2" id="KW-0479">Metal-binding</keyword>
<evidence type="ECO:0000313" key="9">
    <source>
        <dbReference type="EMBL" id="MBA5607408.1"/>
    </source>
</evidence>
<feature type="domain" description="Peptidase M48" evidence="8">
    <location>
        <begin position="63"/>
        <end position="240"/>
    </location>
</feature>
<evidence type="ECO:0000256" key="4">
    <source>
        <dbReference type="ARBA" id="ARBA00022833"/>
    </source>
</evidence>
<dbReference type="InterPro" id="IPR001915">
    <property type="entry name" value="Peptidase_M48"/>
</dbReference>
<evidence type="ECO:0000256" key="3">
    <source>
        <dbReference type="ARBA" id="ARBA00022801"/>
    </source>
</evidence>
<dbReference type="GO" id="GO:0004222">
    <property type="term" value="F:metalloendopeptidase activity"/>
    <property type="evidence" value="ECO:0007669"/>
    <property type="project" value="InterPro"/>
</dbReference>
<dbReference type="EMBL" id="JACEZS010000017">
    <property type="protein sequence ID" value="MBA5607408.1"/>
    <property type="molecule type" value="Genomic_DNA"/>
</dbReference>